<keyword evidence="2" id="KW-0808">Transferase</keyword>
<comment type="caution">
    <text evidence="2">The sequence shown here is derived from an EMBL/GenBank/DDBJ whole genome shotgun (WGS) entry which is preliminary data.</text>
</comment>
<dbReference type="AlphaFoldDB" id="A0A397TP49"/>
<feature type="domain" description="Methyltransferase" evidence="1">
    <location>
        <begin position="7"/>
        <end position="93"/>
    </location>
</feature>
<dbReference type="GO" id="GO:0008168">
    <property type="term" value="F:methyltransferase activity"/>
    <property type="evidence" value="ECO:0007669"/>
    <property type="project" value="UniProtKB-KW"/>
</dbReference>
<evidence type="ECO:0000313" key="2">
    <source>
        <dbReference type="EMBL" id="RIA99738.1"/>
    </source>
</evidence>
<dbReference type="InterPro" id="IPR041698">
    <property type="entry name" value="Methyltransf_25"/>
</dbReference>
<dbReference type="PANTHER" id="PTHR43591">
    <property type="entry name" value="METHYLTRANSFERASE"/>
    <property type="match status" value="1"/>
</dbReference>
<dbReference type="Pfam" id="PF13649">
    <property type="entry name" value="Methyltransf_25"/>
    <property type="match status" value="1"/>
</dbReference>
<dbReference type="STRING" id="658196.A0A397TP49"/>
<evidence type="ECO:0000313" key="3">
    <source>
        <dbReference type="Proteomes" id="UP000265703"/>
    </source>
</evidence>
<keyword evidence="2" id="KW-0489">Methyltransferase</keyword>
<name>A0A397TP49_9GLOM</name>
<accession>A0A397TP49</accession>
<dbReference type="InterPro" id="IPR029063">
    <property type="entry name" value="SAM-dependent_MTases_sf"/>
</dbReference>
<evidence type="ECO:0000259" key="1">
    <source>
        <dbReference type="Pfam" id="PF13649"/>
    </source>
</evidence>
<protein>
    <submittedName>
        <fullName evidence="2">S-adenosyl-L-methionine-dependent methyltransferase</fullName>
    </submittedName>
</protein>
<dbReference type="Gene3D" id="3.40.50.150">
    <property type="entry name" value="Vaccinia Virus protein VP39"/>
    <property type="match status" value="1"/>
</dbReference>
<dbReference type="GO" id="GO:0032259">
    <property type="term" value="P:methylation"/>
    <property type="evidence" value="ECO:0007669"/>
    <property type="project" value="UniProtKB-KW"/>
</dbReference>
<reference evidence="2 3" key="1">
    <citation type="submission" date="2018-06" db="EMBL/GenBank/DDBJ databases">
        <title>Comparative genomics reveals the genomic features of Rhizophagus irregularis, R. cerebriforme, R. diaphanum and Gigaspora rosea, and their symbiotic lifestyle signature.</title>
        <authorList>
            <person name="Morin E."/>
            <person name="San Clemente H."/>
            <person name="Chen E.C.H."/>
            <person name="De La Providencia I."/>
            <person name="Hainaut M."/>
            <person name="Kuo A."/>
            <person name="Kohler A."/>
            <person name="Murat C."/>
            <person name="Tang N."/>
            <person name="Roy S."/>
            <person name="Loubradou J."/>
            <person name="Henrissat B."/>
            <person name="Grigoriev I.V."/>
            <person name="Corradi N."/>
            <person name="Roux C."/>
            <person name="Martin F.M."/>
        </authorList>
    </citation>
    <scope>NUCLEOTIDE SEQUENCE [LARGE SCALE GENOMIC DNA]</scope>
    <source>
        <strain evidence="2 3">DAOM 227022</strain>
    </source>
</reference>
<sequence length="113" mass="13124">MHLFSRCGPGTWLLDLANTYEYSYFFGIDIKPVYPNEIKPGNLEFREADLFNGLPFSDNEFDFVHQESMSLIIETDQWSYVISELIRMTKPGGFIEFVEYISPDKNGPIIDKI</sequence>
<dbReference type="Proteomes" id="UP000265703">
    <property type="component" value="Unassembled WGS sequence"/>
</dbReference>
<gene>
    <name evidence="2" type="ORF">C1645_718009</name>
</gene>
<dbReference type="SUPFAM" id="SSF53335">
    <property type="entry name" value="S-adenosyl-L-methionine-dependent methyltransferases"/>
    <property type="match status" value="1"/>
</dbReference>
<proteinExistence type="predicted"/>
<dbReference type="EMBL" id="QKYT01000001">
    <property type="protein sequence ID" value="RIA99738.1"/>
    <property type="molecule type" value="Genomic_DNA"/>
</dbReference>
<dbReference type="CDD" id="cd02440">
    <property type="entry name" value="AdoMet_MTases"/>
    <property type="match status" value="1"/>
</dbReference>
<dbReference type="OrthoDB" id="2013972at2759"/>
<keyword evidence="3" id="KW-1185">Reference proteome</keyword>
<organism evidence="2 3">
    <name type="scientific">Glomus cerebriforme</name>
    <dbReference type="NCBI Taxonomy" id="658196"/>
    <lineage>
        <taxon>Eukaryota</taxon>
        <taxon>Fungi</taxon>
        <taxon>Fungi incertae sedis</taxon>
        <taxon>Mucoromycota</taxon>
        <taxon>Glomeromycotina</taxon>
        <taxon>Glomeromycetes</taxon>
        <taxon>Glomerales</taxon>
        <taxon>Glomeraceae</taxon>
        <taxon>Glomus</taxon>
    </lineage>
</organism>